<feature type="chain" id="PRO_5043946292" description="Subtilisin" evidence="8">
    <location>
        <begin position="21"/>
        <end position="764"/>
    </location>
</feature>
<comment type="caution">
    <text evidence="11">The sequence shown here is derived from an EMBL/GenBank/DDBJ whole genome shotgun (WGS) entry which is preliminary data.</text>
</comment>
<comment type="similarity">
    <text evidence="1 5 6">Belongs to the peptidase S8 family.</text>
</comment>
<feature type="active site" description="Charge relay system" evidence="5">
    <location>
        <position position="196"/>
    </location>
</feature>
<dbReference type="InterPro" id="IPR022398">
    <property type="entry name" value="Peptidase_S8_His-AS"/>
</dbReference>
<evidence type="ECO:0008006" key="12">
    <source>
        <dbReference type="Google" id="ProtNLM"/>
    </source>
</evidence>
<dbReference type="InterPro" id="IPR036852">
    <property type="entry name" value="Peptidase_S8/S53_dom_sf"/>
</dbReference>
<feature type="compositionally biased region" description="Basic and acidic residues" evidence="7">
    <location>
        <begin position="520"/>
        <end position="533"/>
    </location>
</feature>
<feature type="domain" description="NOT2/NOT3/NOT5 C-terminal" evidence="10">
    <location>
        <begin position="647"/>
        <end position="759"/>
    </location>
</feature>
<evidence type="ECO:0000256" key="1">
    <source>
        <dbReference type="ARBA" id="ARBA00011073"/>
    </source>
</evidence>
<dbReference type="InterPro" id="IPR015500">
    <property type="entry name" value="Peptidase_S8_subtilisin-rel"/>
</dbReference>
<dbReference type="InterPro" id="IPR023827">
    <property type="entry name" value="Peptidase_S8_Asp-AS"/>
</dbReference>
<dbReference type="PROSITE" id="PS51892">
    <property type="entry name" value="SUBTILASE"/>
    <property type="match status" value="1"/>
</dbReference>
<sequence length="764" mass="85291">MLLVLYLALVLCRDAPEVPSRYIVMFRRPEGTGLAGAEEARFYTANVEKSKRLFGKDDKVLASLGNGYIGELTHATMLRVEQDPAVAVVEKDQAVSILKDFRAAEVLLLDAGDETAPASDGILVQKGAPWGISRMSSRFHPAARRLSFRYPANAGRGTRVFVVDTGVDVAHPEFEGRARWGINLVESSPDTDENGHGTHCAGVIAGAQVGIAKKAEIVAVKALDKDGSGVVSKMILGLDFVIREHSKEQERMESALRRTLLRDSAVGGLARWKRMLAADLRRLDGSGVPDEAAEAVGMMESDLLRSLERYVGLRSARPRTIVNMSIGGIKSRALNFAMEYASNMGIHFSAAAGNDSEDACGYSPGSSKVALTVGASNRHDQVAFFSNYGDCVDVYAPGFDILSAWIGGGYRVASGTSMAAPHVSGVMALYLDESDYEPRELTDRIMEDAPRVIVDRYGGGRVAIDVSVFGLVISEEGAKLPLVTIEKLLSRMRRRHAARSARAVLVPTRPPPDLPSMKRQGGDVGRRRDDVAKTHMLHKKASPDTKRGAEGRGEQPSAEDTPRLSPAEVWKNASKIINTKKKEIEQARREELKRRSELTAVREQLERWAQRKRDEVERAGASMQEYRSAQVDNALRFYDDAPDTAGTTVPMSPFAAPDFFPRVRPCVFEHQDIYKKLDIDTLFYIFYTERNTVHQYFASKVLKNRSWRFHTKYNTWFQRLEEPKYITEDYEQGSYMFFDYDTTWTIRKKTDFTFEYKYLENTDM</sequence>
<accession>A0AAW2H805</accession>
<dbReference type="PROSITE" id="PS00137">
    <property type="entry name" value="SUBTILASE_HIS"/>
    <property type="match status" value="1"/>
</dbReference>
<keyword evidence="2 5" id="KW-0645">Protease</keyword>
<dbReference type="PANTHER" id="PTHR43806">
    <property type="entry name" value="PEPTIDASE S8"/>
    <property type="match status" value="1"/>
</dbReference>
<feature type="domain" description="Peptidase S8/S53" evidence="9">
    <location>
        <begin position="316"/>
        <end position="449"/>
    </location>
</feature>
<name>A0AAW2H805_9NEOP</name>
<dbReference type="InterPro" id="IPR050131">
    <property type="entry name" value="Peptidase_S8_subtilisin-like"/>
</dbReference>
<dbReference type="PANTHER" id="PTHR43806:SF11">
    <property type="entry name" value="CEREVISIN-RELATED"/>
    <property type="match status" value="1"/>
</dbReference>
<protein>
    <recommendedName>
        <fullName evidence="12">Subtilisin</fullName>
    </recommendedName>
</protein>
<evidence type="ECO:0000256" key="7">
    <source>
        <dbReference type="SAM" id="MobiDB-lite"/>
    </source>
</evidence>
<feature type="domain" description="Peptidase S8/S53" evidence="9">
    <location>
        <begin position="155"/>
        <end position="237"/>
    </location>
</feature>
<dbReference type="GO" id="GO:0006355">
    <property type="term" value="P:regulation of DNA-templated transcription"/>
    <property type="evidence" value="ECO:0007669"/>
    <property type="project" value="InterPro"/>
</dbReference>
<dbReference type="Gene3D" id="3.40.50.200">
    <property type="entry name" value="Peptidase S8/S53 domain"/>
    <property type="match status" value="2"/>
</dbReference>
<dbReference type="InterPro" id="IPR000209">
    <property type="entry name" value="Peptidase_S8/S53_dom"/>
</dbReference>
<evidence type="ECO:0000256" key="4">
    <source>
        <dbReference type="ARBA" id="ARBA00022825"/>
    </source>
</evidence>
<dbReference type="InterPro" id="IPR034193">
    <property type="entry name" value="PCSK9_ProteinaseK-like"/>
</dbReference>
<dbReference type="GO" id="GO:0006508">
    <property type="term" value="P:proteolysis"/>
    <property type="evidence" value="ECO:0007669"/>
    <property type="project" value="UniProtKB-KW"/>
</dbReference>
<dbReference type="EMBL" id="JARGDH010000006">
    <property type="protein sequence ID" value="KAL0265895.1"/>
    <property type="molecule type" value="Genomic_DNA"/>
</dbReference>
<feature type="active site" description="Charge relay system" evidence="5">
    <location>
        <position position="164"/>
    </location>
</feature>
<evidence type="ECO:0000259" key="9">
    <source>
        <dbReference type="Pfam" id="PF00082"/>
    </source>
</evidence>
<evidence type="ECO:0000256" key="6">
    <source>
        <dbReference type="RuleBase" id="RU003355"/>
    </source>
</evidence>
<dbReference type="GO" id="GO:2000036">
    <property type="term" value="P:regulation of stem cell population maintenance"/>
    <property type="evidence" value="ECO:0007669"/>
    <property type="project" value="UniProtKB-ARBA"/>
</dbReference>
<dbReference type="InterPro" id="IPR007282">
    <property type="entry name" value="NOT2/3/5_C"/>
</dbReference>
<dbReference type="SUPFAM" id="SSF52743">
    <property type="entry name" value="Subtilisin-like"/>
    <property type="match status" value="1"/>
</dbReference>
<keyword evidence="3 5" id="KW-0378">Hydrolase</keyword>
<proteinExistence type="inferred from homology"/>
<feature type="signal peptide" evidence="8">
    <location>
        <begin position="1"/>
        <end position="20"/>
    </location>
</feature>
<evidence type="ECO:0000259" key="10">
    <source>
        <dbReference type="Pfam" id="PF04153"/>
    </source>
</evidence>
<dbReference type="PRINTS" id="PR00723">
    <property type="entry name" value="SUBTILISIN"/>
</dbReference>
<feature type="active site" description="Charge relay system" evidence="5">
    <location>
        <position position="417"/>
    </location>
</feature>
<dbReference type="Pfam" id="PF00082">
    <property type="entry name" value="Peptidase_S8"/>
    <property type="match status" value="2"/>
</dbReference>
<dbReference type="Pfam" id="PF04153">
    <property type="entry name" value="NOT2_3_5_C"/>
    <property type="match status" value="1"/>
</dbReference>
<evidence type="ECO:0000256" key="5">
    <source>
        <dbReference type="PROSITE-ProRule" id="PRU01240"/>
    </source>
</evidence>
<dbReference type="AlphaFoldDB" id="A0AAW2H805"/>
<dbReference type="GO" id="GO:0004252">
    <property type="term" value="F:serine-type endopeptidase activity"/>
    <property type="evidence" value="ECO:0007669"/>
    <property type="project" value="UniProtKB-UniRule"/>
</dbReference>
<dbReference type="PROSITE" id="PS00138">
    <property type="entry name" value="SUBTILASE_SER"/>
    <property type="match status" value="1"/>
</dbReference>
<evidence type="ECO:0000256" key="3">
    <source>
        <dbReference type="ARBA" id="ARBA00022801"/>
    </source>
</evidence>
<dbReference type="PROSITE" id="PS00136">
    <property type="entry name" value="SUBTILASE_ASP"/>
    <property type="match status" value="1"/>
</dbReference>
<dbReference type="InterPro" id="IPR023828">
    <property type="entry name" value="Peptidase_S8_Ser-AS"/>
</dbReference>
<organism evidence="11">
    <name type="scientific">Menopon gallinae</name>
    <name type="common">poultry shaft louse</name>
    <dbReference type="NCBI Taxonomy" id="328185"/>
    <lineage>
        <taxon>Eukaryota</taxon>
        <taxon>Metazoa</taxon>
        <taxon>Ecdysozoa</taxon>
        <taxon>Arthropoda</taxon>
        <taxon>Hexapoda</taxon>
        <taxon>Insecta</taxon>
        <taxon>Pterygota</taxon>
        <taxon>Neoptera</taxon>
        <taxon>Paraneoptera</taxon>
        <taxon>Psocodea</taxon>
        <taxon>Troctomorpha</taxon>
        <taxon>Phthiraptera</taxon>
        <taxon>Amblycera</taxon>
        <taxon>Menoponidae</taxon>
        <taxon>Menopon</taxon>
    </lineage>
</organism>
<evidence type="ECO:0000256" key="8">
    <source>
        <dbReference type="SAM" id="SignalP"/>
    </source>
</evidence>
<gene>
    <name evidence="11" type="ORF">PYX00_011612</name>
</gene>
<keyword evidence="4 5" id="KW-0720">Serine protease</keyword>
<dbReference type="GO" id="GO:0005615">
    <property type="term" value="C:extracellular space"/>
    <property type="evidence" value="ECO:0007669"/>
    <property type="project" value="TreeGrafter"/>
</dbReference>
<evidence type="ECO:0000256" key="2">
    <source>
        <dbReference type="ARBA" id="ARBA00022670"/>
    </source>
</evidence>
<dbReference type="InterPro" id="IPR038635">
    <property type="entry name" value="CCR4-NOT_su2/3/5_C_sf"/>
</dbReference>
<keyword evidence="8" id="KW-0732">Signal</keyword>
<reference evidence="11" key="1">
    <citation type="journal article" date="2024" name="Gigascience">
        <title>Chromosome-level genome of the poultry shaft louse Menopon gallinae provides insight into the host-switching and adaptive evolution of parasitic lice.</title>
        <authorList>
            <person name="Xu Y."/>
            <person name="Ma L."/>
            <person name="Liu S."/>
            <person name="Liang Y."/>
            <person name="Liu Q."/>
            <person name="He Z."/>
            <person name="Tian L."/>
            <person name="Duan Y."/>
            <person name="Cai W."/>
            <person name="Li H."/>
            <person name="Song F."/>
        </authorList>
    </citation>
    <scope>NUCLEOTIDE SEQUENCE</scope>
    <source>
        <strain evidence="11">Cailab_2023a</strain>
    </source>
</reference>
<dbReference type="Gene3D" id="2.30.30.1020">
    <property type="entry name" value="CCR4-NOT complex subunit 2/3/5, C-terminal domain"/>
    <property type="match status" value="1"/>
</dbReference>
<dbReference type="CDD" id="cd04077">
    <property type="entry name" value="Peptidases_S8_PCSK9_ProteinaseK_like"/>
    <property type="match status" value="1"/>
</dbReference>
<feature type="region of interest" description="Disordered" evidence="7">
    <location>
        <begin position="506"/>
        <end position="569"/>
    </location>
</feature>
<evidence type="ECO:0000313" key="11">
    <source>
        <dbReference type="EMBL" id="KAL0265895.1"/>
    </source>
</evidence>
<feature type="compositionally biased region" description="Basic and acidic residues" evidence="7">
    <location>
        <begin position="541"/>
        <end position="553"/>
    </location>
</feature>